<keyword evidence="5 7" id="KW-1133">Transmembrane helix</keyword>
<evidence type="ECO:0000259" key="9">
    <source>
        <dbReference type="PROSITE" id="PS50928"/>
    </source>
</evidence>
<feature type="domain" description="ABC transmembrane type-1" evidence="9">
    <location>
        <begin position="96"/>
        <end position="279"/>
    </location>
</feature>
<feature type="region of interest" description="Disordered" evidence="8">
    <location>
        <begin position="1"/>
        <end position="21"/>
    </location>
</feature>
<sequence length="296" mass="32311">MPVETVSSKEEDTSRERLSGLDELERTPVTETRWGRFGSRLWASTWPKVLALVLVIGVWQFLVLIEWKPVWVLPAPLTVWEDLAAYASTPDYWQAILITMQRALTGFALSVLVGSVLGIAVARFRPLRAAIGSAITGLQTMPSIIWFPLAILLFKISESAIMFVVVLGAVPAIANGIISGIDYVPPAYKRVGAVLGMKGLTLYRHVILPATLPSFVSGLKQGWAFAWRSLMAGELLVIIAGQGSIGALMQGAREFNDASRVIGWIVTVLVIGILVDAAFRAADNRIRSSWGLNQDR</sequence>
<dbReference type="InterPro" id="IPR000515">
    <property type="entry name" value="MetI-like"/>
</dbReference>
<feature type="transmembrane region" description="Helical" evidence="7">
    <location>
        <begin position="161"/>
        <end position="181"/>
    </location>
</feature>
<dbReference type="SUPFAM" id="SSF161098">
    <property type="entry name" value="MetI-like"/>
    <property type="match status" value="1"/>
</dbReference>
<evidence type="ECO:0000256" key="2">
    <source>
        <dbReference type="ARBA" id="ARBA00022448"/>
    </source>
</evidence>
<dbReference type="Proteomes" id="UP001144313">
    <property type="component" value="Unassembled WGS sequence"/>
</dbReference>
<dbReference type="InterPro" id="IPR035906">
    <property type="entry name" value="MetI-like_sf"/>
</dbReference>
<dbReference type="Gene3D" id="1.10.3720.10">
    <property type="entry name" value="MetI-like"/>
    <property type="match status" value="1"/>
</dbReference>
<evidence type="ECO:0000256" key="5">
    <source>
        <dbReference type="ARBA" id="ARBA00022989"/>
    </source>
</evidence>
<dbReference type="CDD" id="cd06261">
    <property type="entry name" value="TM_PBP2"/>
    <property type="match status" value="1"/>
</dbReference>
<dbReference type="PROSITE" id="PS50928">
    <property type="entry name" value="ABC_TM1"/>
    <property type="match status" value="1"/>
</dbReference>
<dbReference type="Pfam" id="PF00528">
    <property type="entry name" value="BPD_transp_1"/>
    <property type="match status" value="1"/>
</dbReference>
<dbReference type="GO" id="GO:0055085">
    <property type="term" value="P:transmembrane transport"/>
    <property type="evidence" value="ECO:0007669"/>
    <property type="project" value="InterPro"/>
</dbReference>
<gene>
    <name evidence="10" type="primary">ssuC</name>
    <name evidence="10" type="ORF">GALLR39Z86_33100</name>
</gene>
<evidence type="ECO:0000313" key="11">
    <source>
        <dbReference type="Proteomes" id="UP001144313"/>
    </source>
</evidence>
<dbReference type="GO" id="GO:0005886">
    <property type="term" value="C:plasma membrane"/>
    <property type="evidence" value="ECO:0007669"/>
    <property type="project" value="UniProtKB-SubCell"/>
</dbReference>
<evidence type="ECO:0000256" key="3">
    <source>
        <dbReference type="ARBA" id="ARBA00022475"/>
    </source>
</evidence>
<protein>
    <submittedName>
        <fullName evidence="10">Sulfate ABC transporter permease</fullName>
    </submittedName>
</protein>
<proteinExistence type="inferred from homology"/>
<evidence type="ECO:0000256" key="7">
    <source>
        <dbReference type="RuleBase" id="RU363032"/>
    </source>
</evidence>
<dbReference type="RefSeq" id="WP_270113783.1">
    <property type="nucleotide sequence ID" value="NZ_BAAAOL010000017.1"/>
</dbReference>
<comment type="subcellular location">
    <subcellularLocation>
        <location evidence="1 7">Cell membrane</location>
        <topology evidence="1 7">Multi-pass membrane protein</topology>
    </subcellularLocation>
</comment>
<comment type="caution">
    <text evidence="10">The sequence shown here is derived from an EMBL/GenBank/DDBJ whole genome shotgun (WGS) entry which is preliminary data.</text>
</comment>
<dbReference type="EMBL" id="BSDT01000001">
    <property type="protein sequence ID" value="GLI43460.1"/>
    <property type="molecule type" value="Genomic_DNA"/>
</dbReference>
<evidence type="ECO:0000256" key="1">
    <source>
        <dbReference type="ARBA" id="ARBA00004651"/>
    </source>
</evidence>
<name>A0A9W6G8X1_9ACTN</name>
<evidence type="ECO:0000256" key="6">
    <source>
        <dbReference type="ARBA" id="ARBA00023136"/>
    </source>
</evidence>
<keyword evidence="4 7" id="KW-0812">Transmembrane</keyword>
<feature type="transmembrane region" description="Helical" evidence="7">
    <location>
        <begin position="261"/>
        <end position="279"/>
    </location>
</feature>
<keyword evidence="11" id="KW-1185">Reference proteome</keyword>
<dbReference type="PANTHER" id="PTHR30151:SF40">
    <property type="entry name" value="TRANSPORT SYSTEM INTEGRAL MEMBRANE PROTEIN"/>
    <property type="match status" value="1"/>
</dbReference>
<feature type="transmembrane region" description="Helical" evidence="7">
    <location>
        <begin position="103"/>
        <end position="124"/>
    </location>
</feature>
<dbReference type="PANTHER" id="PTHR30151">
    <property type="entry name" value="ALKANE SULFONATE ABC TRANSPORTER-RELATED, MEMBRANE SUBUNIT"/>
    <property type="match status" value="1"/>
</dbReference>
<organism evidence="10 11">
    <name type="scientific">Glycomyces algeriensis</name>
    <dbReference type="NCBI Taxonomy" id="256037"/>
    <lineage>
        <taxon>Bacteria</taxon>
        <taxon>Bacillati</taxon>
        <taxon>Actinomycetota</taxon>
        <taxon>Actinomycetes</taxon>
        <taxon>Glycomycetales</taxon>
        <taxon>Glycomycetaceae</taxon>
        <taxon>Glycomyces</taxon>
    </lineage>
</organism>
<reference evidence="10" key="1">
    <citation type="submission" date="2022-12" db="EMBL/GenBank/DDBJ databases">
        <title>Reference genome sequencing for broad-spectrum identification of bacterial and archaeal isolates by mass spectrometry.</title>
        <authorList>
            <person name="Sekiguchi Y."/>
            <person name="Tourlousse D.M."/>
        </authorList>
    </citation>
    <scope>NUCLEOTIDE SEQUENCE</scope>
    <source>
        <strain evidence="10">LLR39Z86</strain>
    </source>
</reference>
<evidence type="ECO:0000313" key="10">
    <source>
        <dbReference type="EMBL" id="GLI43460.1"/>
    </source>
</evidence>
<keyword evidence="6 7" id="KW-0472">Membrane</keyword>
<comment type="similarity">
    <text evidence="7">Belongs to the binding-protein-dependent transport system permease family.</text>
</comment>
<evidence type="ECO:0000256" key="8">
    <source>
        <dbReference type="SAM" id="MobiDB-lite"/>
    </source>
</evidence>
<keyword evidence="3" id="KW-1003">Cell membrane</keyword>
<feature type="transmembrane region" description="Helical" evidence="7">
    <location>
        <begin position="231"/>
        <end position="249"/>
    </location>
</feature>
<feature type="compositionally biased region" description="Basic and acidic residues" evidence="8">
    <location>
        <begin position="7"/>
        <end position="21"/>
    </location>
</feature>
<evidence type="ECO:0000256" key="4">
    <source>
        <dbReference type="ARBA" id="ARBA00022692"/>
    </source>
</evidence>
<keyword evidence="2 7" id="KW-0813">Transport</keyword>
<feature type="transmembrane region" description="Helical" evidence="7">
    <location>
        <begin position="130"/>
        <end position="154"/>
    </location>
</feature>
<dbReference type="AlphaFoldDB" id="A0A9W6G8X1"/>
<feature type="transmembrane region" description="Helical" evidence="7">
    <location>
        <begin position="49"/>
        <end position="67"/>
    </location>
</feature>
<accession>A0A9W6G8X1</accession>